<dbReference type="PANTHER" id="PTHR45749">
    <property type="match status" value="1"/>
</dbReference>
<evidence type="ECO:0000313" key="2">
    <source>
        <dbReference type="Proteomes" id="UP000694941"/>
    </source>
</evidence>
<feature type="domain" description="HAT C-terminal dimerisation" evidence="1">
    <location>
        <begin position="280"/>
        <end position="325"/>
    </location>
</feature>
<evidence type="ECO:0000259" key="1">
    <source>
        <dbReference type="Pfam" id="PF05699"/>
    </source>
</evidence>
<dbReference type="Pfam" id="PF05699">
    <property type="entry name" value="Dimer_Tnp_hAT"/>
    <property type="match status" value="1"/>
</dbReference>
<dbReference type="Proteomes" id="UP000694941">
    <property type="component" value="Unplaced"/>
</dbReference>
<evidence type="ECO:0000313" key="3">
    <source>
        <dbReference type="RefSeq" id="XP_022245646.1"/>
    </source>
</evidence>
<dbReference type="PANTHER" id="PTHR45749:SF21">
    <property type="entry name" value="DUF4371 DOMAIN-CONTAINING PROTEIN"/>
    <property type="match status" value="1"/>
</dbReference>
<protein>
    <submittedName>
        <fullName evidence="3">Uncharacterized protein LOC111086578</fullName>
    </submittedName>
</protein>
<organism evidence="2 3">
    <name type="scientific">Limulus polyphemus</name>
    <name type="common">Atlantic horseshoe crab</name>
    <dbReference type="NCBI Taxonomy" id="6850"/>
    <lineage>
        <taxon>Eukaryota</taxon>
        <taxon>Metazoa</taxon>
        <taxon>Ecdysozoa</taxon>
        <taxon>Arthropoda</taxon>
        <taxon>Chelicerata</taxon>
        <taxon>Merostomata</taxon>
        <taxon>Xiphosura</taxon>
        <taxon>Limulidae</taxon>
        <taxon>Limulus</taxon>
    </lineage>
</organism>
<gene>
    <name evidence="3" type="primary">LOC111086578</name>
</gene>
<accession>A0ABM1SPU0</accession>
<proteinExistence type="predicted"/>
<dbReference type="InterPro" id="IPR008906">
    <property type="entry name" value="HATC_C_dom"/>
</dbReference>
<dbReference type="RefSeq" id="XP_022245646.1">
    <property type="nucleotide sequence ID" value="XM_022389938.1"/>
</dbReference>
<keyword evidence="2" id="KW-1185">Reference proteome</keyword>
<name>A0ABM1SPU0_LIMPO</name>
<reference evidence="3" key="1">
    <citation type="submission" date="2025-08" db="UniProtKB">
        <authorList>
            <consortium name="RefSeq"/>
        </authorList>
    </citation>
    <scope>IDENTIFICATION</scope>
    <source>
        <tissue evidence="3">Muscle</tissue>
    </source>
</reference>
<dbReference type="GeneID" id="111086578"/>
<sequence length="326" mass="37048">MVDATSDYSHVEQTTFIIRYLAKDDTKFAVPERFLTFVDCCKNMGAELANLIMETLKHFGVPIKDCRGQGYDNAPNTSGKYDVLSARLFSSGRPFAAHLSEIRLALKKLLSLNLMPKTTNEVNGVINYVSSFICILMSSMLQKILAQNDRKNQIVRARDATVDDEQGENVLENPCDGSDEPESEFKRNVFFVVIDSVINGVSKWFDSANTINRLFCVLWQYRSMTEEELKLARARLVDKYPDNLSESMHEEMENLKAIHASNFGEDMGPYQLLKTIKMYKLDGIFPNVCISLRIFCTFSATVASAERSFSKLKLIKSFLRNTMIQE</sequence>